<evidence type="ECO:0000256" key="4">
    <source>
        <dbReference type="RuleBase" id="RU003479"/>
    </source>
</evidence>
<dbReference type="GO" id="GO:0051087">
    <property type="term" value="F:protein-folding chaperone binding"/>
    <property type="evidence" value="ECO:0007669"/>
    <property type="project" value="TreeGrafter"/>
</dbReference>
<dbReference type="InterPro" id="IPR020818">
    <property type="entry name" value="Chaperonin_GroES"/>
</dbReference>
<accession>A0A4P9YYH2</accession>
<dbReference type="SMART" id="SM00883">
    <property type="entry name" value="Cpn10"/>
    <property type="match status" value="1"/>
</dbReference>
<evidence type="ECO:0000313" key="6">
    <source>
        <dbReference type="Proteomes" id="UP000278143"/>
    </source>
</evidence>
<dbReference type="GO" id="GO:0005524">
    <property type="term" value="F:ATP binding"/>
    <property type="evidence" value="ECO:0007669"/>
    <property type="project" value="InterPro"/>
</dbReference>
<comment type="function">
    <text evidence="3">Eukaryotic CPN10 homolog which is essential for mitochondrial protein biogenesis, together with CPN60. Binds to CPN60 in the presence of Mg-ATP and suppresses the ATPase activity of the latter.</text>
</comment>
<keyword evidence="5" id="KW-0346">Stress response</keyword>
<dbReference type="Gene3D" id="2.30.33.40">
    <property type="entry name" value="GroES chaperonin"/>
    <property type="match status" value="1"/>
</dbReference>
<dbReference type="Pfam" id="PF00166">
    <property type="entry name" value="Cpn10"/>
    <property type="match status" value="1"/>
</dbReference>
<dbReference type="FunFam" id="2.30.33.40:FF:000002">
    <property type="entry name" value="10 kDa chaperonin, mitochondrial"/>
    <property type="match status" value="1"/>
</dbReference>
<proteinExistence type="inferred from homology"/>
<evidence type="ECO:0000256" key="3">
    <source>
        <dbReference type="ARBA" id="ARBA00056825"/>
    </source>
</evidence>
<protein>
    <submittedName>
        <fullName evidence="5">10 kDa heat shock protein-like protein</fullName>
    </submittedName>
</protein>
<dbReference type="GO" id="GO:0005759">
    <property type="term" value="C:mitochondrial matrix"/>
    <property type="evidence" value="ECO:0007669"/>
    <property type="project" value="TreeGrafter"/>
</dbReference>
<dbReference type="PANTHER" id="PTHR10772:SF0">
    <property type="entry name" value="10 KDA HEAT SHOCK PROTEIN, MITOCHONDRIAL"/>
    <property type="match status" value="1"/>
</dbReference>
<dbReference type="GO" id="GO:0051082">
    <property type="term" value="F:unfolded protein binding"/>
    <property type="evidence" value="ECO:0007669"/>
    <property type="project" value="TreeGrafter"/>
</dbReference>
<dbReference type="HAMAP" id="MF_00580">
    <property type="entry name" value="CH10"/>
    <property type="match status" value="1"/>
</dbReference>
<evidence type="ECO:0000313" key="5">
    <source>
        <dbReference type="EMBL" id="RKP25203.1"/>
    </source>
</evidence>
<sequence length="102" mass="11023">MSARTLSRKVLPLLDRVLVQRVKAVEKTKSGILIPEKAQETLPEGTVIAVGPGAFDKDGNRIPVSVAVGDKVLLPNYGGSNIKVDSEELLLFRDSEILAKLE</sequence>
<dbReference type="AlphaFoldDB" id="A0A4P9YYH2"/>
<dbReference type="PANTHER" id="PTHR10772">
    <property type="entry name" value="10 KDA HEAT SHOCK PROTEIN"/>
    <property type="match status" value="1"/>
</dbReference>
<dbReference type="CDD" id="cd00320">
    <property type="entry name" value="cpn10"/>
    <property type="match status" value="1"/>
</dbReference>
<dbReference type="GO" id="GO:0046872">
    <property type="term" value="F:metal ion binding"/>
    <property type="evidence" value="ECO:0007669"/>
    <property type="project" value="TreeGrafter"/>
</dbReference>
<dbReference type="PRINTS" id="PR00297">
    <property type="entry name" value="CHAPERONIN10"/>
</dbReference>
<reference evidence="6" key="1">
    <citation type="journal article" date="2018" name="Nat. Microbiol.">
        <title>Leveraging single-cell genomics to expand the fungal tree of life.</title>
        <authorList>
            <person name="Ahrendt S.R."/>
            <person name="Quandt C.A."/>
            <person name="Ciobanu D."/>
            <person name="Clum A."/>
            <person name="Salamov A."/>
            <person name="Andreopoulos B."/>
            <person name="Cheng J.F."/>
            <person name="Woyke T."/>
            <person name="Pelin A."/>
            <person name="Henrissat B."/>
            <person name="Reynolds N.K."/>
            <person name="Benny G.L."/>
            <person name="Smith M.E."/>
            <person name="James T.Y."/>
            <person name="Grigoriev I.V."/>
        </authorList>
    </citation>
    <scope>NUCLEOTIDE SEQUENCE [LARGE SCALE GENOMIC DNA]</scope>
    <source>
        <strain evidence="6">Benny S71-1</strain>
    </source>
</reference>
<gene>
    <name evidence="5" type="ORF">SYNPS1DRAFT_16021</name>
</gene>
<organism evidence="5 6">
    <name type="scientific">Syncephalis pseudoplumigaleata</name>
    <dbReference type="NCBI Taxonomy" id="1712513"/>
    <lineage>
        <taxon>Eukaryota</taxon>
        <taxon>Fungi</taxon>
        <taxon>Fungi incertae sedis</taxon>
        <taxon>Zoopagomycota</taxon>
        <taxon>Zoopagomycotina</taxon>
        <taxon>Zoopagomycetes</taxon>
        <taxon>Zoopagales</taxon>
        <taxon>Piptocephalidaceae</taxon>
        <taxon>Syncephalis</taxon>
    </lineage>
</organism>
<dbReference type="InterPro" id="IPR011032">
    <property type="entry name" value="GroES-like_sf"/>
</dbReference>
<keyword evidence="6" id="KW-1185">Reference proteome</keyword>
<dbReference type="InterPro" id="IPR037124">
    <property type="entry name" value="Chaperonin_GroES_sf"/>
</dbReference>
<dbReference type="SUPFAM" id="SSF50129">
    <property type="entry name" value="GroES-like"/>
    <property type="match status" value="1"/>
</dbReference>
<comment type="similarity">
    <text evidence="1 4">Belongs to the GroES chaperonin family.</text>
</comment>
<keyword evidence="2 4" id="KW-0143">Chaperone</keyword>
<dbReference type="InterPro" id="IPR018369">
    <property type="entry name" value="Chaprnonin_Cpn10_CS"/>
</dbReference>
<dbReference type="EMBL" id="KZ989843">
    <property type="protein sequence ID" value="RKP25203.1"/>
    <property type="molecule type" value="Genomic_DNA"/>
</dbReference>
<evidence type="ECO:0000256" key="2">
    <source>
        <dbReference type="ARBA" id="ARBA00023186"/>
    </source>
</evidence>
<dbReference type="PROSITE" id="PS00681">
    <property type="entry name" value="CHAPERONINS_CPN10"/>
    <property type="match status" value="1"/>
</dbReference>
<dbReference type="Proteomes" id="UP000278143">
    <property type="component" value="Unassembled WGS sequence"/>
</dbReference>
<name>A0A4P9YYH2_9FUNG</name>
<dbReference type="OrthoDB" id="184876at2759"/>
<evidence type="ECO:0000256" key="1">
    <source>
        <dbReference type="ARBA" id="ARBA00006975"/>
    </source>
</evidence>
<dbReference type="GO" id="GO:0044183">
    <property type="term" value="F:protein folding chaperone"/>
    <property type="evidence" value="ECO:0007669"/>
    <property type="project" value="InterPro"/>
</dbReference>